<dbReference type="Proteomes" id="UP000270856">
    <property type="component" value="Unassembled WGS sequence"/>
</dbReference>
<name>A0A3N4NJ86_9FLAO</name>
<dbReference type="EMBL" id="RPFJ01000017">
    <property type="protein sequence ID" value="RPD94457.1"/>
    <property type="molecule type" value="Genomic_DNA"/>
</dbReference>
<protein>
    <submittedName>
        <fullName evidence="1">Uncharacterized protein</fullName>
    </submittedName>
</protein>
<organism evidence="1 2">
    <name type="scientific">Aureibaculum marinum</name>
    <dbReference type="NCBI Taxonomy" id="2487930"/>
    <lineage>
        <taxon>Bacteria</taxon>
        <taxon>Pseudomonadati</taxon>
        <taxon>Bacteroidota</taxon>
        <taxon>Flavobacteriia</taxon>
        <taxon>Flavobacteriales</taxon>
        <taxon>Flavobacteriaceae</taxon>
        <taxon>Aureibaculum</taxon>
    </lineage>
</organism>
<dbReference type="AlphaFoldDB" id="A0A3N4NJ86"/>
<accession>A0A3N4NJ86</accession>
<comment type="caution">
    <text evidence="1">The sequence shown here is derived from an EMBL/GenBank/DDBJ whole genome shotgun (WGS) entry which is preliminary data.</text>
</comment>
<sequence length="61" mass="7253">MILNFYNTPKYYKKTKDALNSSKTVNLKNLITIKKEVITGDYDFSESYVTKTFLQQSFQFR</sequence>
<reference evidence="1 2" key="1">
    <citation type="submission" date="2018-11" db="EMBL/GenBank/DDBJ databases">
        <title>Aureibaculum marinum gen. nov., sp. nov., a member of the family Flavobacteriaceae isolated from the Bohai Sea.</title>
        <authorList>
            <person name="Ji X."/>
        </authorList>
    </citation>
    <scope>NUCLEOTIDE SEQUENCE [LARGE SCALE GENOMIC DNA]</scope>
    <source>
        <strain evidence="1 2">BH-SD17</strain>
    </source>
</reference>
<evidence type="ECO:0000313" key="2">
    <source>
        <dbReference type="Proteomes" id="UP000270856"/>
    </source>
</evidence>
<evidence type="ECO:0000313" key="1">
    <source>
        <dbReference type="EMBL" id="RPD94457.1"/>
    </source>
</evidence>
<proteinExistence type="predicted"/>
<gene>
    <name evidence="1" type="ORF">EGM88_11995</name>
</gene>
<keyword evidence="2" id="KW-1185">Reference proteome</keyword>